<gene>
    <name evidence="7" type="ORF">ASPCAL05251</name>
</gene>
<organism evidence="7 8">
    <name type="scientific">Aspergillus calidoustus</name>
    <dbReference type="NCBI Taxonomy" id="454130"/>
    <lineage>
        <taxon>Eukaryota</taxon>
        <taxon>Fungi</taxon>
        <taxon>Dikarya</taxon>
        <taxon>Ascomycota</taxon>
        <taxon>Pezizomycotina</taxon>
        <taxon>Eurotiomycetes</taxon>
        <taxon>Eurotiomycetidae</taxon>
        <taxon>Eurotiales</taxon>
        <taxon>Aspergillaceae</taxon>
        <taxon>Aspergillus</taxon>
        <taxon>Aspergillus subgen. Nidulantes</taxon>
    </lineage>
</organism>
<dbReference type="InterPro" id="IPR005828">
    <property type="entry name" value="MFS_sugar_transport-like"/>
</dbReference>
<keyword evidence="4" id="KW-1133">Transmembrane helix</keyword>
<evidence type="ECO:0000259" key="6">
    <source>
        <dbReference type="PROSITE" id="PS50850"/>
    </source>
</evidence>
<dbReference type="Gene3D" id="1.20.1250.20">
    <property type="entry name" value="MFS general substrate transporter like domains"/>
    <property type="match status" value="1"/>
</dbReference>
<reference evidence="8" key="1">
    <citation type="journal article" date="2016" name="Genome Announc.">
        <title>Draft genome sequences of fungus Aspergillus calidoustus.</title>
        <authorList>
            <person name="Horn F."/>
            <person name="Linde J."/>
            <person name="Mattern D.J."/>
            <person name="Walther G."/>
            <person name="Guthke R."/>
            <person name="Scherlach K."/>
            <person name="Martin K."/>
            <person name="Brakhage A.A."/>
            <person name="Petzke L."/>
            <person name="Valiante V."/>
        </authorList>
    </citation>
    <scope>NUCLEOTIDE SEQUENCE [LARGE SCALE GENOMIC DNA]</scope>
    <source>
        <strain evidence="8">SF006504</strain>
    </source>
</reference>
<dbReference type="OMA" id="PIGMENA"/>
<dbReference type="AlphaFoldDB" id="A0A0U5FZA0"/>
<feature type="domain" description="Major facilitator superfamily (MFS) profile" evidence="6">
    <location>
        <begin position="1"/>
        <end position="110"/>
    </location>
</feature>
<dbReference type="Proteomes" id="UP000054771">
    <property type="component" value="Unassembled WGS sequence"/>
</dbReference>
<dbReference type="InterPro" id="IPR036259">
    <property type="entry name" value="MFS_trans_sf"/>
</dbReference>
<evidence type="ECO:0000313" key="8">
    <source>
        <dbReference type="Proteomes" id="UP000054771"/>
    </source>
</evidence>
<dbReference type="OrthoDB" id="4358694at2759"/>
<evidence type="ECO:0000256" key="5">
    <source>
        <dbReference type="ARBA" id="ARBA00023136"/>
    </source>
</evidence>
<keyword evidence="5" id="KW-0472">Membrane</keyword>
<proteinExistence type="inferred from homology"/>
<dbReference type="PANTHER" id="PTHR48022:SF29">
    <property type="entry name" value="SUGAR TRANSPORTER, PUTATIVE (AFU_ORTHOLOGUE AFUA_6G14500)-RELATED"/>
    <property type="match status" value="1"/>
</dbReference>
<dbReference type="EMBL" id="CDMC01000004">
    <property type="protein sequence ID" value="CEL04119.1"/>
    <property type="molecule type" value="Genomic_DNA"/>
</dbReference>
<keyword evidence="8" id="KW-1185">Reference proteome</keyword>
<comment type="subcellular location">
    <subcellularLocation>
        <location evidence="1">Membrane</location>
        <topology evidence="1">Multi-pass membrane protein</topology>
    </subcellularLocation>
</comment>
<dbReference type="PANTHER" id="PTHR48022">
    <property type="entry name" value="PLASTIDIC GLUCOSE TRANSPORTER 4"/>
    <property type="match status" value="1"/>
</dbReference>
<evidence type="ECO:0000256" key="2">
    <source>
        <dbReference type="ARBA" id="ARBA00010992"/>
    </source>
</evidence>
<evidence type="ECO:0000256" key="4">
    <source>
        <dbReference type="ARBA" id="ARBA00022989"/>
    </source>
</evidence>
<dbReference type="GO" id="GO:0005351">
    <property type="term" value="F:carbohydrate:proton symporter activity"/>
    <property type="evidence" value="ECO:0007669"/>
    <property type="project" value="TreeGrafter"/>
</dbReference>
<dbReference type="SUPFAM" id="SSF103473">
    <property type="entry name" value="MFS general substrate transporter"/>
    <property type="match status" value="1"/>
</dbReference>
<dbReference type="Pfam" id="PF00083">
    <property type="entry name" value="Sugar_tr"/>
    <property type="match status" value="1"/>
</dbReference>
<sequence length="110" mass="12410">MQPFQYLYIGEIFPFIQRSKGVAVMQMSVRIASVFNQFVNPIGMENAGWKFFLAYVVWLAVETATVYFIFPETQGPTLEEIALVIEGDQAAVEVVDSNAKGVVVEERERV</sequence>
<protein>
    <recommendedName>
        <fullName evidence="6">Major facilitator superfamily (MFS) profile domain-containing protein</fullName>
    </recommendedName>
</protein>
<comment type="similarity">
    <text evidence="2">Belongs to the major facilitator superfamily. Sugar transporter (TC 2.A.1.1) family.</text>
</comment>
<dbReference type="GO" id="GO:0016020">
    <property type="term" value="C:membrane"/>
    <property type="evidence" value="ECO:0007669"/>
    <property type="project" value="UniProtKB-SubCell"/>
</dbReference>
<dbReference type="InterPro" id="IPR020846">
    <property type="entry name" value="MFS_dom"/>
</dbReference>
<evidence type="ECO:0000256" key="1">
    <source>
        <dbReference type="ARBA" id="ARBA00004141"/>
    </source>
</evidence>
<keyword evidence="3" id="KW-0812">Transmembrane</keyword>
<dbReference type="PROSITE" id="PS50850">
    <property type="entry name" value="MFS"/>
    <property type="match status" value="1"/>
</dbReference>
<evidence type="ECO:0000313" key="7">
    <source>
        <dbReference type="EMBL" id="CEL04119.1"/>
    </source>
</evidence>
<accession>A0A0U5FZA0</accession>
<dbReference type="InterPro" id="IPR050360">
    <property type="entry name" value="MFS_Sugar_Transporters"/>
</dbReference>
<name>A0A0U5FZA0_ASPCI</name>
<evidence type="ECO:0000256" key="3">
    <source>
        <dbReference type="ARBA" id="ARBA00022692"/>
    </source>
</evidence>